<protein>
    <submittedName>
        <fullName evidence="2">Uncharacterized protein</fullName>
    </submittedName>
</protein>
<evidence type="ECO:0000256" key="1">
    <source>
        <dbReference type="SAM" id="MobiDB-lite"/>
    </source>
</evidence>
<evidence type="ECO:0000313" key="3">
    <source>
        <dbReference type="Proteomes" id="UP001189429"/>
    </source>
</evidence>
<evidence type="ECO:0000313" key="2">
    <source>
        <dbReference type="EMBL" id="CAK0872275.1"/>
    </source>
</evidence>
<keyword evidence="3" id="KW-1185">Reference proteome</keyword>
<sequence>GTARAELRARASTPPSACSGAEPTPGAARAHGAAGPAGRHGGHDALHDVTAREVEKGLDVLGKGPLEAISEPIREPCGSAPTLHGAPARADGLLRRFCQHRPRRPGLRHAFPGEGPSWRCDHGHLLCPRAAAGRRPREVPSAPDRAARWRVTCAPRTASRSQEGFESGLAAQSVDDSVCFLLRRVLHARGAARGPAERRDARAHHRGTLDGATSHPSVAALDVGGVVEEAPERLPPRGFCRDEGAALPAQVHAGARGAAAGALRIGAAGRLRRVVAGRAGQLCGCQISRRAWR</sequence>
<feature type="region of interest" description="Disordered" evidence="1">
    <location>
        <begin position="1"/>
        <end position="44"/>
    </location>
</feature>
<name>A0ABN9VGG4_9DINO</name>
<comment type="caution">
    <text evidence="2">The sequence shown here is derived from an EMBL/GenBank/DDBJ whole genome shotgun (WGS) entry which is preliminary data.</text>
</comment>
<proteinExistence type="predicted"/>
<gene>
    <name evidence="2" type="ORF">PCOR1329_LOCUS57790</name>
</gene>
<dbReference type="Proteomes" id="UP001189429">
    <property type="component" value="Unassembled WGS sequence"/>
</dbReference>
<feature type="compositionally biased region" description="Low complexity" evidence="1">
    <location>
        <begin position="25"/>
        <end position="37"/>
    </location>
</feature>
<organism evidence="2 3">
    <name type="scientific">Prorocentrum cordatum</name>
    <dbReference type="NCBI Taxonomy" id="2364126"/>
    <lineage>
        <taxon>Eukaryota</taxon>
        <taxon>Sar</taxon>
        <taxon>Alveolata</taxon>
        <taxon>Dinophyceae</taxon>
        <taxon>Prorocentrales</taxon>
        <taxon>Prorocentraceae</taxon>
        <taxon>Prorocentrum</taxon>
    </lineage>
</organism>
<accession>A0ABN9VGG4</accession>
<feature type="non-terminal residue" evidence="2">
    <location>
        <position position="1"/>
    </location>
</feature>
<reference evidence="2" key="1">
    <citation type="submission" date="2023-10" db="EMBL/GenBank/DDBJ databases">
        <authorList>
            <person name="Chen Y."/>
            <person name="Shah S."/>
            <person name="Dougan E. K."/>
            <person name="Thang M."/>
            <person name="Chan C."/>
        </authorList>
    </citation>
    <scope>NUCLEOTIDE SEQUENCE [LARGE SCALE GENOMIC DNA]</scope>
</reference>
<dbReference type="EMBL" id="CAUYUJ010017154">
    <property type="protein sequence ID" value="CAK0872275.1"/>
    <property type="molecule type" value="Genomic_DNA"/>
</dbReference>